<dbReference type="InterPro" id="IPR029063">
    <property type="entry name" value="SAM-dependent_MTases_sf"/>
</dbReference>
<dbReference type="EMBL" id="QGMG01000569">
    <property type="protein sequence ID" value="TVY52675.1"/>
    <property type="molecule type" value="Genomic_DNA"/>
</dbReference>
<dbReference type="CDD" id="cd02440">
    <property type="entry name" value="AdoMet_MTases"/>
    <property type="match status" value="1"/>
</dbReference>
<dbReference type="GO" id="GO:0008168">
    <property type="term" value="F:methyltransferase activity"/>
    <property type="evidence" value="ECO:0007669"/>
    <property type="project" value="TreeGrafter"/>
</dbReference>
<evidence type="ECO:0000256" key="1">
    <source>
        <dbReference type="SAM" id="MobiDB-lite"/>
    </source>
</evidence>
<feature type="compositionally biased region" description="Acidic residues" evidence="1">
    <location>
        <begin position="7"/>
        <end position="18"/>
    </location>
</feature>
<dbReference type="Proteomes" id="UP000481288">
    <property type="component" value="Unassembled WGS sequence"/>
</dbReference>
<sequence>MAANNIEPDDFDFDDEGADVGTAESSTASISSSLVQGVDEYGRRYASYGKAGTSTSVARASTCITADANYGMPIDEEELDRIDLKHRLYTMLLGEKLFLAPIQPNPQRILDLGTGSGIWAIDMADAYTSAEVLGVDLAPIQPQWVPSNCRFEIDDVEEPWTYGRTFDFIHARDFLFSILDWQNLVNSCYENTTPGGYTELQCLLPEAQCDDDSTPPDQGVREFSEKVCDASEIAGWSLREPKNYKKYMQNAGFEDVTEVRYKVPTSSWPKDKRTKMLGALEMQSLLQGASAFSLRAFSRAYGWTQTQTEMFLVKMRHDVRDLRYHTYYEL</sequence>
<dbReference type="AlphaFoldDB" id="A0A7D8YKS4"/>
<comment type="caution">
    <text evidence="2">The sequence shown here is derived from an EMBL/GenBank/DDBJ whole genome shotgun (WGS) entry which is preliminary data.</text>
</comment>
<dbReference type="SUPFAM" id="SSF53335">
    <property type="entry name" value="S-adenosyl-L-methionine-dependent methyltransferases"/>
    <property type="match status" value="1"/>
</dbReference>
<gene>
    <name evidence="2" type="primary">LAE1_6</name>
    <name evidence="2" type="ORF">LCER1_G004855</name>
</gene>
<dbReference type="PANTHER" id="PTHR43591">
    <property type="entry name" value="METHYLTRANSFERASE"/>
    <property type="match status" value="1"/>
</dbReference>
<dbReference type="PANTHER" id="PTHR43591:SF31">
    <property type="entry name" value="LAEA-LIKE, PUTATIVE (AFU_ORTHOLOGUE AFUA_8G01930)-RELATED"/>
    <property type="match status" value="1"/>
</dbReference>
<protein>
    <submittedName>
        <fullName evidence="2">Secondary metabolism regulator LAE1</fullName>
    </submittedName>
</protein>
<accession>A0A7D8YKS4</accession>
<dbReference type="OrthoDB" id="2013972at2759"/>
<proteinExistence type="predicted"/>
<reference evidence="2 3" key="1">
    <citation type="submission" date="2018-05" db="EMBL/GenBank/DDBJ databases">
        <title>Whole genome sequencing for identification of molecular markers to develop diagnostic detection tools for the regulated plant pathogen Lachnellula willkommii.</title>
        <authorList>
            <person name="Giroux E."/>
            <person name="Bilodeau G."/>
        </authorList>
    </citation>
    <scope>NUCLEOTIDE SEQUENCE [LARGE SCALE GENOMIC DNA]</scope>
    <source>
        <strain evidence="2 3">CBS 625.97</strain>
    </source>
</reference>
<feature type="region of interest" description="Disordered" evidence="1">
    <location>
        <begin position="1"/>
        <end position="26"/>
    </location>
</feature>
<evidence type="ECO:0000313" key="2">
    <source>
        <dbReference type="EMBL" id="TVY52675.1"/>
    </source>
</evidence>
<keyword evidence="3" id="KW-1185">Reference proteome</keyword>
<dbReference type="Pfam" id="PF13489">
    <property type="entry name" value="Methyltransf_23"/>
    <property type="match status" value="1"/>
</dbReference>
<name>A0A7D8YKS4_9HELO</name>
<organism evidence="2 3">
    <name type="scientific">Lachnellula cervina</name>
    <dbReference type="NCBI Taxonomy" id="1316786"/>
    <lineage>
        <taxon>Eukaryota</taxon>
        <taxon>Fungi</taxon>
        <taxon>Dikarya</taxon>
        <taxon>Ascomycota</taxon>
        <taxon>Pezizomycotina</taxon>
        <taxon>Leotiomycetes</taxon>
        <taxon>Helotiales</taxon>
        <taxon>Lachnaceae</taxon>
        <taxon>Lachnellula</taxon>
    </lineage>
</organism>
<dbReference type="Gene3D" id="3.40.50.150">
    <property type="entry name" value="Vaccinia Virus protein VP39"/>
    <property type="match status" value="1"/>
</dbReference>
<evidence type="ECO:0000313" key="3">
    <source>
        <dbReference type="Proteomes" id="UP000481288"/>
    </source>
</evidence>